<reference evidence="5" key="2">
    <citation type="submission" date="2021-08" db="EMBL/GenBank/DDBJ databases">
        <authorList>
            <person name="Tani A."/>
            <person name="Ola A."/>
            <person name="Ogura Y."/>
            <person name="Katsura K."/>
            <person name="Hayashi T."/>
        </authorList>
    </citation>
    <scope>NUCLEOTIDE SEQUENCE</scope>
    <source>
        <strain evidence="5">JCM 32048</strain>
    </source>
</reference>
<evidence type="ECO:0000313" key="6">
    <source>
        <dbReference type="Proteomes" id="UP001055286"/>
    </source>
</evidence>
<dbReference type="GO" id="GO:0005576">
    <property type="term" value="C:extracellular region"/>
    <property type="evidence" value="ECO:0007669"/>
    <property type="project" value="TreeGrafter"/>
</dbReference>
<dbReference type="PANTHER" id="PTHR30085">
    <property type="entry name" value="AMINO ACID ABC TRANSPORTER PERMEASE"/>
    <property type="match status" value="1"/>
</dbReference>
<dbReference type="InterPro" id="IPR051455">
    <property type="entry name" value="Bact_solute-bind_prot3"/>
</dbReference>
<dbReference type="GO" id="GO:0030288">
    <property type="term" value="C:outer membrane-bounded periplasmic space"/>
    <property type="evidence" value="ECO:0007669"/>
    <property type="project" value="TreeGrafter"/>
</dbReference>
<dbReference type="AlphaFoldDB" id="A0AA37HHA2"/>
<accession>A0AA37HHA2</accession>
<dbReference type="Gene3D" id="3.40.190.10">
    <property type="entry name" value="Periplasmic binding protein-like II"/>
    <property type="match status" value="2"/>
</dbReference>
<reference evidence="5" key="1">
    <citation type="journal article" date="2016" name="Front. Microbiol.">
        <title>Genome Sequence of the Piezophilic, Mesophilic Sulfate-Reducing Bacterium Desulfovibrio indicus J2T.</title>
        <authorList>
            <person name="Cao J."/>
            <person name="Maignien L."/>
            <person name="Shao Z."/>
            <person name="Alain K."/>
            <person name="Jebbar M."/>
        </authorList>
    </citation>
    <scope>NUCLEOTIDE SEQUENCE</scope>
    <source>
        <strain evidence="5">JCM 32048</strain>
    </source>
</reference>
<protein>
    <recommendedName>
        <fullName evidence="4">Solute-binding protein family 3/N-terminal domain-containing protein</fullName>
    </recommendedName>
</protein>
<organism evidence="5 6">
    <name type="scientific">Methylobacterium frigidaeris</name>
    <dbReference type="NCBI Taxonomy" id="2038277"/>
    <lineage>
        <taxon>Bacteria</taxon>
        <taxon>Pseudomonadati</taxon>
        <taxon>Pseudomonadota</taxon>
        <taxon>Alphaproteobacteria</taxon>
        <taxon>Hyphomicrobiales</taxon>
        <taxon>Methylobacteriaceae</taxon>
        <taxon>Methylobacterium</taxon>
    </lineage>
</organism>
<evidence type="ECO:0000259" key="4">
    <source>
        <dbReference type="Pfam" id="PF00497"/>
    </source>
</evidence>
<feature type="domain" description="Solute-binding protein family 3/N-terminal" evidence="4">
    <location>
        <begin position="2"/>
        <end position="107"/>
    </location>
</feature>
<dbReference type="Proteomes" id="UP001055286">
    <property type="component" value="Unassembled WGS sequence"/>
</dbReference>
<comment type="similarity">
    <text evidence="1">Belongs to the bacterial solute-binding protein 3 family.</text>
</comment>
<name>A0AA37HHA2_9HYPH</name>
<gene>
    <name evidence="5" type="ORF">MPEAHAMD_5957</name>
</gene>
<keyword evidence="2" id="KW-0813">Transport</keyword>
<evidence type="ECO:0000256" key="1">
    <source>
        <dbReference type="ARBA" id="ARBA00010333"/>
    </source>
</evidence>
<dbReference type="InterPro" id="IPR001638">
    <property type="entry name" value="Solute-binding_3/MltF_N"/>
</dbReference>
<dbReference type="SUPFAM" id="SSF53850">
    <property type="entry name" value="Periplasmic binding protein-like II"/>
    <property type="match status" value="1"/>
</dbReference>
<dbReference type="EMBL" id="BPQJ01000047">
    <property type="protein sequence ID" value="GJD65762.1"/>
    <property type="molecule type" value="Genomic_DNA"/>
</dbReference>
<dbReference type="PANTHER" id="PTHR30085:SF2">
    <property type="entry name" value="GLUTAMATE_ASPARTATE IMPORT SOLUTE-BINDING PROTEIN"/>
    <property type="match status" value="1"/>
</dbReference>
<proteinExistence type="inferred from homology"/>
<comment type="caution">
    <text evidence="5">The sequence shown here is derived from an EMBL/GenBank/DDBJ whole genome shotgun (WGS) entry which is preliminary data.</text>
</comment>
<sequence>MPFSFLDGNQKPVGYALDICYRIADAVKERLGLPKLDVHLNAVTSATRLPLITNGTIDLECGSTTNNFERRNQAAFTNTDFLTATRYVAKKNAGLRTIDDLKGKTVVSTSGTINLRQINEANTARKLGLTILLRGRPCRGVPYGPERAGGGVRDGRRAAGLLGRRREEAGRVRDLR</sequence>
<evidence type="ECO:0000256" key="3">
    <source>
        <dbReference type="ARBA" id="ARBA00022729"/>
    </source>
</evidence>
<keyword evidence="6" id="KW-1185">Reference proteome</keyword>
<keyword evidence="3" id="KW-0732">Signal</keyword>
<dbReference type="GO" id="GO:0006865">
    <property type="term" value="P:amino acid transport"/>
    <property type="evidence" value="ECO:0007669"/>
    <property type="project" value="TreeGrafter"/>
</dbReference>
<evidence type="ECO:0000256" key="2">
    <source>
        <dbReference type="ARBA" id="ARBA00022448"/>
    </source>
</evidence>
<dbReference type="Pfam" id="PF00497">
    <property type="entry name" value="SBP_bac_3"/>
    <property type="match status" value="1"/>
</dbReference>
<evidence type="ECO:0000313" key="5">
    <source>
        <dbReference type="EMBL" id="GJD65762.1"/>
    </source>
</evidence>